<dbReference type="EMBL" id="CP054836">
    <property type="protein sequence ID" value="QKV18416.1"/>
    <property type="molecule type" value="Genomic_DNA"/>
</dbReference>
<organism evidence="1 2">
    <name type="scientific">Oricola thermophila</name>
    <dbReference type="NCBI Taxonomy" id="2742145"/>
    <lineage>
        <taxon>Bacteria</taxon>
        <taxon>Pseudomonadati</taxon>
        <taxon>Pseudomonadota</taxon>
        <taxon>Alphaproteobacteria</taxon>
        <taxon>Hyphomicrobiales</taxon>
        <taxon>Ahrensiaceae</taxon>
        <taxon>Oricola</taxon>
    </lineage>
</organism>
<dbReference type="AlphaFoldDB" id="A0A6N1VBP4"/>
<dbReference type="KEGG" id="orm:HTY61_08090"/>
<dbReference type="GO" id="GO:0032298">
    <property type="term" value="P:positive regulation of DNA-templated DNA replication initiation"/>
    <property type="evidence" value="ECO:0007669"/>
    <property type="project" value="TreeGrafter"/>
</dbReference>
<proteinExistence type="predicted"/>
<dbReference type="SUPFAM" id="SSF102400">
    <property type="entry name" value="DNA polymerase III chi subunit"/>
    <property type="match status" value="1"/>
</dbReference>
<reference evidence="1 2" key="1">
    <citation type="submission" date="2020-06" db="EMBL/GenBank/DDBJ databases">
        <title>Oricola thermophila sp. nov. isolated from a tidal sediments.</title>
        <authorList>
            <person name="Kwon K.K."/>
            <person name="Yang S.-H."/>
            <person name="Park M.-J."/>
        </authorList>
    </citation>
    <scope>NUCLEOTIDE SEQUENCE [LARGE SCALE GENOMIC DNA]</scope>
    <source>
        <strain evidence="1 2">MEBiC13590</strain>
    </source>
</reference>
<dbReference type="GO" id="GO:0003887">
    <property type="term" value="F:DNA-directed DNA polymerase activity"/>
    <property type="evidence" value="ECO:0007669"/>
    <property type="project" value="InterPro"/>
</dbReference>
<evidence type="ECO:0000313" key="1">
    <source>
        <dbReference type="EMBL" id="QKV18416.1"/>
    </source>
</evidence>
<dbReference type="RefSeq" id="WP_175276310.1">
    <property type="nucleotide sequence ID" value="NZ_CP054836.1"/>
</dbReference>
<dbReference type="Proteomes" id="UP000509367">
    <property type="component" value="Chromosome"/>
</dbReference>
<evidence type="ECO:0000313" key="2">
    <source>
        <dbReference type="Proteomes" id="UP000509367"/>
    </source>
</evidence>
<name>A0A6N1VBP4_9HYPH</name>
<dbReference type="InterPro" id="IPR007459">
    <property type="entry name" value="DNA_pol3_chi"/>
</dbReference>
<dbReference type="GO" id="GO:0006260">
    <property type="term" value="P:DNA replication"/>
    <property type="evidence" value="ECO:0007669"/>
    <property type="project" value="InterPro"/>
</dbReference>
<sequence length="150" mass="16910">MAEILFYHLTESTLDDALPMLVEKSLARGWRVVIQSGGEQVRDRLDTHLWTYRPESFLPHGRDGEARPADQPVFLTVSEDNPNGARIRFLVDGAVPPEDIAGYDRAVLMFDGLDEQALHEARGHWKALKAGNHDLAYYKQKPDGGWERAA</sequence>
<dbReference type="PANTHER" id="PTHR38767:SF1">
    <property type="entry name" value="DNA POLYMERASE III SUBUNIT CHI"/>
    <property type="match status" value="1"/>
</dbReference>
<keyword evidence="2" id="KW-1185">Reference proteome</keyword>
<accession>A0A6N1VBP4</accession>
<dbReference type="PANTHER" id="PTHR38767">
    <property type="entry name" value="DNA POLYMERASE III SUBUNIT CHI"/>
    <property type="match status" value="1"/>
</dbReference>
<dbReference type="Gene3D" id="3.40.50.10110">
    <property type="entry name" value="DNA polymerase III subunit chi"/>
    <property type="match status" value="1"/>
</dbReference>
<gene>
    <name evidence="1" type="ORF">HTY61_08090</name>
</gene>
<protein>
    <submittedName>
        <fullName evidence="1">DNA polymerase III subunit chi</fullName>
    </submittedName>
</protein>
<dbReference type="Pfam" id="PF04364">
    <property type="entry name" value="DNA_pol3_chi"/>
    <property type="match status" value="1"/>
</dbReference>
<dbReference type="InterPro" id="IPR036768">
    <property type="entry name" value="PolIII_chi_sf"/>
</dbReference>
<dbReference type="GO" id="GO:0003677">
    <property type="term" value="F:DNA binding"/>
    <property type="evidence" value="ECO:0007669"/>
    <property type="project" value="InterPro"/>
</dbReference>
<dbReference type="NCBIfam" id="NF004347">
    <property type="entry name" value="PRK05728.1-4"/>
    <property type="match status" value="1"/>
</dbReference>